<dbReference type="AlphaFoldDB" id="A0A165L882"/>
<dbReference type="Proteomes" id="UP000076727">
    <property type="component" value="Unassembled WGS sequence"/>
</dbReference>
<dbReference type="OrthoDB" id="2802080at2759"/>
<dbReference type="EMBL" id="KV429142">
    <property type="protein sequence ID" value="KZT64075.1"/>
    <property type="molecule type" value="Genomic_DNA"/>
</dbReference>
<evidence type="ECO:0000313" key="2">
    <source>
        <dbReference type="Proteomes" id="UP000076727"/>
    </source>
</evidence>
<accession>A0A165L882</accession>
<organism evidence="1 2">
    <name type="scientific">Daedalea quercina L-15889</name>
    <dbReference type="NCBI Taxonomy" id="1314783"/>
    <lineage>
        <taxon>Eukaryota</taxon>
        <taxon>Fungi</taxon>
        <taxon>Dikarya</taxon>
        <taxon>Basidiomycota</taxon>
        <taxon>Agaricomycotina</taxon>
        <taxon>Agaricomycetes</taxon>
        <taxon>Polyporales</taxon>
        <taxon>Fomitopsis</taxon>
    </lineage>
</organism>
<gene>
    <name evidence="1" type="ORF">DAEQUDRAFT_66305</name>
</gene>
<reference evidence="1 2" key="1">
    <citation type="journal article" date="2016" name="Mol. Biol. Evol.">
        <title>Comparative Genomics of Early-Diverging Mushroom-Forming Fungi Provides Insights into the Origins of Lignocellulose Decay Capabilities.</title>
        <authorList>
            <person name="Nagy L.G."/>
            <person name="Riley R."/>
            <person name="Tritt A."/>
            <person name="Adam C."/>
            <person name="Daum C."/>
            <person name="Floudas D."/>
            <person name="Sun H."/>
            <person name="Yadav J.S."/>
            <person name="Pangilinan J."/>
            <person name="Larsson K.H."/>
            <person name="Matsuura K."/>
            <person name="Barry K."/>
            <person name="Labutti K."/>
            <person name="Kuo R."/>
            <person name="Ohm R.A."/>
            <person name="Bhattacharya S.S."/>
            <person name="Shirouzu T."/>
            <person name="Yoshinaga Y."/>
            <person name="Martin F.M."/>
            <person name="Grigoriev I.V."/>
            <person name="Hibbett D.S."/>
        </authorList>
    </citation>
    <scope>NUCLEOTIDE SEQUENCE [LARGE SCALE GENOMIC DNA]</scope>
    <source>
        <strain evidence="1 2">L-15889</strain>
    </source>
</reference>
<evidence type="ECO:0008006" key="3">
    <source>
        <dbReference type="Google" id="ProtNLM"/>
    </source>
</evidence>
<evidence type="ECO:0000313" key="1">
    <source>
        <dbReference type="EMBL" id="KZT64075.1"/>
    </source>
</evidence>
<keyword evidence="2" id="KW-1185">Reference proteome</keyword>
<name>A0A165L882_9APHY</name>
<sequence>MSVTMTQIPSHPVVHGRQGLRVQEMDGHSATSITVQNSQTSSEFFESIQSASHRVPLEVQEAIIGFLPSGSAAALSAALVCRSWYPSAMVLYYGTITLHNRNNLDELASRLIKNSRISEFLAGTHTAILFDNACSPTFPLVCGRVLPSLATLEMHNLNDPLHPSFFRAMSQFSAVTCLKLVLVSMTNVHQLRRLISALPNLKALQVVGLVLERDRRAIQGVNGPYQYMFQFPVTTRLSQLVLNMDFTGAQLAQYSILMDWLITGTTCKALTILVLYGPRFNSPHDDVCIRASQRIDALLHQAGPSLQELTLPKRLSASQYDLSSSINLTHIHFELYIPSSWRRIVDELRSVLSTVVSPHLSSLEINWVAQGATLYEA</sequence>
<proteinExistence type="predicted"/>
<protein>
    <recommendedName>
        <fullName evidence="3">F-box domain-containing protein</fullName>
    </recommendedName>
</protein>